<dbReference type="SUPFAM" id="SSF52821">
    <property type="entry name" value="Rhodanese/Cell cycle control phosphatase"/>
    <property type="match status" value="1"/>
</dbReference>
<accession>A0A2S8G6F8</accession>
<evidence type="ECO:0000259" key="1">
    <source>
        <dbReference type="Pfam" id="PF00581"/>
    </source>
</evidence>
<organism evidence="2 3">
    <name type="scientific">Blastopirellula marina</name>
    <dbReference type="NCBI Taxonomy" id="124"/>
    <lineage>
        <taxon>Bacteria</taxon>
        <taxon>Pseudomonadati</taxon>
        <taxon>Planctomycetota</taxon>
        <taxon>Planctomycetia</taxon>
        <taxon>Pirellulales</taxon>
        <taxon>Pirellulaceae</taxon>
        <taxon>Blastopirellula</taxon>
    </lineage>
</organism>
<dbReference type="InterPro" id="IPR001763">
    <property type="entry name" value="Rhodanese-like_dom"/>
</dbReference>
<dbReference type="AlphaFoldDB" id="A0A2S8G6F8"/>
<dbReference type="Pfam" id="PF00581">
    <property type="entry name" value="Rhodanese"/>
    <property type="match status" value="1"/>
</dbReference>
<dbReference type="RefSeq" id="WP_105328315.1">
    <property type="nucleotide sequence ID" value="NZ_PUHY01000004.1"/>
</dbReference>
<reference evidence="2 3" key="1">
    <citation type="submission" date="2018-02" db="EMBL/GenBank/DDBJ databases">
        <title>Comparative genomes isolates from brazilian mangrove.</title>
        <authorList>
            <person name="Araujo J.E."/>
            <person name="Taketani R.G."/>
            <person name="Silva M.C.P."/>
            <person name="Loureco M.V."/>
            <person name="Andreote F.D."/>
        </authorList>
    </citation>
    <scope>NUCLEOTIDE SEQUENCE [LARGE SCALE GENOMIC DNA]</scope>
    <source>
        <strain evidence="2 3">Hex-1 MGV</strain>
    </source>
</reference>
<feature type="domain" description="Rhodanese" evidence="1">
    <location>
        <begin position="28"/>
        <end position="95"/>
    </location>
</feature>
<dbReference type="Gene3D" id="3.40.250.10">
    <property type="entry name" value="Rhodanese-like domain"/>
    <property type="match status" value="1"/>
</dbReference>
<dbReference type="OrthoDB" id="9800872at2"/>
<evidence type="ECO:0000313" key="2">
    <source>
        <dbReference type="EMBL" id="PQO39880.1"/>
    </source>
</evidence>
<evidence type="ECO:0000313" key="3">
    <source>
        <dbReference type="Proteomes" id="UP000238322"/>
    </source>
</evidence>
<dbReference type="Proteomes" id="UP000238322">
    <property type="component" value="Unassembled WGS sequence"/>
</dbReference>
<gene>
    <name evidence="2" type="ORF">C5Y83_03855</name>
</gene>
<protein>
    <recommendedName>
        <fullName evidence="1">Rhodanese domain-containing protein</fullName>
    </recommendedName>
</protein>
<proteinExistence type="predicted"/>
<dbReference type="InterPro" id="IPR036873">
    <property type="entry name" value="Rhodanese-like_dom_sf"/>
</dbReference>
<dbReference type="EMBL" id="PUHY01000004">
    <property type="protein sequence ID" value="PQO39880.1"/>
    <property type="molecule type" value="Genomic_DNA"/>
</dbReference>
<name>A0A2S8G6F8_9BACT</name>
<sequence>MDHRRALIVLTLLGTLSLVSTTFGVDLRELKKEIEAEKAVLLDVREEVQWKKAHLEIAVPCPFSKVSLDIEARKFIAPYLEVPGLKIYCFSEKGKVAVVASDMFNRVDAKVIPITQPYQAFVDAGFKEKKAGDPNYDPSIPLSAP</sequence>
<comment type="caution">
    <text evidence="2">The sequence shown here is derived from an EMBL/GenBank/DDBJ whole genome shotgun (WGS) entry which is preliminary data.</text>
</comment>
<dbReference type="CDD" id="cd00158">
    <property type="entry name" value="RHOD"/>
    <property type="match status" value="1"/>
</dbReference>